<dbReference type="EMBL" id="MXAN01000057">
    <property type="protein sequence ID" value="OPH35810.1"/>
    <property type="molecule type" value="Genomic_DNA"/>
</dbReference>
<reference evidence="1" key="2">
    <citation type="submission" date="2017-03" db="EMBL/GenBank/DDBJ databases">
        <authorList>
            <person name="Afonso C.L."/>
            <person name="Miller P.J."/>
            <person name="Scott M.A."/>
            <person name="Spackman E."/>
            <person name="Goraichik I."/>
            <person name="Dimitrov K.M."/>
            <person name="Suarez D.L."/>
            <person name="Swayne D.E."/>
        </authorList>
    </citation>
    <scope>NUCLEOTIDE SEQUENCE</scope>
    <source>
        <strain evidence="1">CCUG 4441</strain>
    </source>
</reference>
<proteinExistence type="predicted"/>
<name>A0A1V4GTR9_MORLA</name>
<gene>
    <name evidence="1" type="ORF">B5J94_08765</name>
    <name evidence="2" type="ORF">NCTC7911_01446</name>
</gene>
<dbReference type="Proteomes" id="UP000191025">
    <property type="component" value="Unassembled WGS sequence"/>
</dbReference>
<dbReference type="AlphaFoldDB" id="A0A1V4GTR9"/>
<dbReference type="EMBL" id="UGQC01000001">
    <property type="protein sequence ID" value="STZ00062.1"/>
    <property type="molecule type" value="Genomic_DNA"/>
</dbReference>
<dbReference type="GeneID" id="302270036"/>
<reference evidence="3" key="1">
    <citation type="submission" date="2017-03" db="EMBL/GenBank/DDBJ databases">
        <title>Draft genome sequence of Moraxella equi CCUG 4950T type strain.</title>
        <authorList>
            <person name="Salva-Serra F."/>
            <person name="Engstrom-Jakobsson H."/>
            <person name="Thorell K."/>
            <person name="Jaen-Luchoro D."/>
            <person name="Gonzales-Siles L."/>
            <person name="Karlsson R."/>
            <person name="Yazdan S."/>
            <person name="Boulund F."/>
            <person name="Johnning A."/>
            <person name="Engstrand L."/>
            <person name="Kristiansson E."/>
            <person name="Moore E."/>
        </authorList>
    </citation>
    <scope>NUCLEOTIDE SEQUENCE [LARGE SCALE GENOMIC DNA]</scope>
    <source>
        <strain evidence="3">CCUG 4441</strain>
    </source>
</reference>
<protein>
    <submittedName>
        <fullName evidence="1">Uncharacterized protein</fullName>
    </submittedName>
</protein>
<reference evidence="2 4" key="3">
    <citation type="submission" date="2018-06" db="EMBL/GenBank/DDBJ databases">
        <authorList>
            <consortium name="Pathogen Informatics"/>
            <person name="Doyle S."/>
        </authorList>
    </citation>
    <scope>NUCLEOTIDE SEQUENCE [LARGE SCALE GENOMIC DNA]</scope>
    <source>
        <strain evidence="2 4">NCTC7911</strain>
    </source>
</reference>
<dbReference type="Proteomes" id="UP000254107">
    <property type="component" value="Unassembled WGS sequence"/>
</dbReference>
<evidence type="ECO:0000313" key="3">
    <source>
        <dbReference type="Proteomes" id="UP000191025"/>
    </source>
</evidence>
<evidence type="ECO:0000313" key="4">
    <source>
        <dbReference type="Proteomes" id="UP000254107"/>
    </source>
</evidence>
<keyword evidence="4" id="KW-1185">Reference proteome</keyword>
<organism evidence="1 3">
    <name type="scientific">Moraxella lacunata</name>
    <dbReference type="NCBI Taxonomy" id="477"/>
    <lineage>
        <taxon>Bacteria</taxon>
        <taxon>Pseudomonadati</taxon>
        <taxon>Pseudomonadota</taxon>
        <taxon>Gammaproteobacteria</taxon>
        <taxon>Moraxellales</taxon>
        <taxon>Moraxellaceae</taxon>
        <taxon>Moraxella</taxon>
    </lineage>
</organism>
<evidence type="ECO:0000313" key="1">
    <source>
        <dbReference type="EMBL" id="OPH35810.1"/>
    </source>
</evidence>
<sequence>MKDEIYEIYKDWDMSHAKRNHANPKMSRFLQAKQAHDSDITALLDNDVLELIKQHAHNQKDRERLNAVIRLLFA</sequence>
<dbReference type="RefSeq" id="WP_062499523.1">
    <property type="nucleotide sequence ID" value="NZ_UGQC01000001.1"/>
</dbReference>
<evidence type="ECO:0000313" key="2">
    <source>
        <dbReference type="EMBL" id="STZ00062.1"/>
    </source>
</evidence>
<accession>A0A1V4GTR9</accession>